<feature type="compositionally biased region" description="Polar residues" evidence="13">
    <location>
        <begin position="517"/>
        <end position="532"/>
    </location>
</feature>
<sequence length="2182" mass="237438">MASYLQSYFQTSSMPKRLLQYALSRLEILDTDALEWDNLDIALGKKTVFEFRDVGLRLKKLETLLQLPPSLDLIKARVLLLRISVPVDLYISPILVEVEGVESQIRVKSKSAKTTHTNHDRKQGGQRPKTADGLNTHPKSERGSRGSDFEDDPDFAIPTTANLAQSFLQAEPEEERAELEAAILSETPDLGSSSVLSEDGELPVGTGTALNLPYFMTNFLRGIVDRMQVRIRGVTLNLDVDVPHENSRTSTSSSTDSVTIQVKVDDVDIEGITDSLPKGSQTDGKDATSKSKEGKRLLCLSNIRGSLISEPALFSSLARSSALSSPSTTQSDVFEERKSVPQSHLSNRESSLNMDDRATSPERRSTVSSQSTTRSLRGNTIDTKSLSSSIIASDSGRFDDASEDGDGPNMRESVQLSDVGDSIYRNSAYFDQMGESQYSVEHGEDGRESSLLPPANQGLHSNNPTSALSTPRASGHLPDRDTFVASGSRLFKDETSTSMLQSTILPTRAHARFSADRVSQSQPSLPPGTSRSFPGDGLPQFEHNSAETDVAQESDEEEDSSTPNGEEDLAQSQLFSHEDAESMYMSALSHDSSASRILGARRRSSSQKSTPSSPISPQAETEHLDNLENARHAAPILASVEDAPTRSSISASSIPERSSTFASDRSTELPNPASVPHSSSGVSERSTTSSDGYPRMFKQLFTLDRVDVYLPPMATNSAPDSHDPPAADTMLRSTFDGQSDGASSASINIPGAFSTYLPAPSRPPKPHNVPANSRTAQPMLPSESPKSMIEVLLGHLLVHFDVSVGRLLFKLLHQLKDALKQETPTTASASKKPELGFVDRTYLLGAEEISLKFLERLEGTLGPSGEPDIGRWTAPAEAEILLRATFTGLSIDSHTFKSTTKTSISLKKFVFGYAAENIVSFNAALQMRASVRDLKASDGVDLSMIITQTSEIVRCEVTTLPVHVSIDLQRLDETFSWFGGLSSVLNLGSSMASNATITAKIPSKSKPRGVHFQTPIRPDDRSMALQNKADIRIGGFILDLVGTECSVGVETSAVKVVSRAEGVGVSVQKIKLSGPHLPRSSEDPAINVDISSTSIEYSPSPIDEDLDRLLSLITPSKAKYDQDDDILLDTLLRQRKQGSVLRISIESIQTRVCRLHELSFLPELGNEVSRLSTVAKYLPDDDRPGLLSLIMVNNFNAQLDVNDTLGTVQLSSAGIEVAQITLPALVAFSVDAVSARRNNSEELIGAATDPALRQHGTRAPAIMARMIGDEMEPVVKIKLWNLKVEYRVPTLMTLLGLAGNATSQEVSASLTASVATLTDFARNNGPQRFVHSHIRPDNFSNSEAKPLIIDMVLRDCLLGLNPLGQPSKLLVALTEAHFVAALPKDKNANASLDLSKASLLIIDNVANILSVDSNSKPRRHTFDGGSTQVTDLGLMGYVQIGSLSSAKAIVQMTTNGEEERSIDVELRDDLFVLESCADSTQTLIAILNGLTPPTPPSKEMRYRTKVIPVEDLLASLSGDAFGTAEGDYNFDDDFPIDGSEAEYPGGEDGEDLEFDSHYYQNAPGEQYSGTVLEFEAGSSASTHLTSRDTRDGVLLDSIVETHGEPVSEPLEFQDDHFGTGSVLEGTAHRWNSVKNTYDRSNVQNVKKSPLKVCIRDVHIIWNLFDGYDWQHTRDTIAKAVQDVESKAIEKRARNERRPTFDQDIEDEETVIGDFLFNSIYIGIPANRDPRELSAAINQEVNDNATETESVATTSLSSSPSRQGGVRKNRSRKLRLNRSKHHKITFELRGVSVDLVVFPPHSGETQSSLDIRVRDFEIFDHIPTSTWRKFATYMQDAGERETGTSMIHIEILNVKPVPELAASEIVLKATILPLRLHVDQDALDFITRYFEFKDDSAPVHATPGDVPFLQRVEVNSVQVKLDFKPKRVDYAGLRSGHTTEFMNFLILDEADMVLRHTIIYGISGFDKLGKTLNDIWMPDIKRNQLPGILAGLAPVRSLVNVGGGFRHLVLVPIREYKKDGRLVRGISKGAAAFAKTTGTELVKLGAKVAIGVQTVLQGAEGLLGPGGQLAQTSFDEDDSEEENKQISLYANQPVGVMQGLRGGYAGLQRDLLLARNAVIAVPGEVMESGNAAGALRAVRKHAPTVILRPAIGVAKAGGQILMGATNALDPAHLQKAEAKYKKH</sequence>
<dbReference type="EMBL" id="KZ613940">
    <property type="protein sequence ID" value="PMD45352.1"/>
    <property type="molecule type" value="Genomic_DNA"/>
</dbReference>
<feature type="region of interest" description="Disordered" evidence="13">
    <location>
        <begin position="715"/>
        <end position="782"/>
    </location>
</feature>
<dbReference type="GO" id="GO:0034727">
    <property type="term" value="P:piecemeal microautophagy of the nucleus"/>
    <property type="evidence" value="ECO:0007669"/>
    <property type="project" value="TreeGrafter"/>
</dbReference>
<comment type="similarity">
    <text evidence="3">Belongs to the ATG2 family.</text>
</comment>
<evidence type="ECO:0000313" key="14">
    <source>
        <dbReference type="EMBL" id="PMD45352.1"/>
    </source>
</evidence>
<keyword evidence="7" id="KW-0072">Autophagy</keyword>
<comment type="catalytic activity">
    <reaction evidence="11">
        <text>a 1,2-diacyl-sn-glycero-3-phosphoethanolamine(in) = a 1,2-diacyl-sn-glycero-3-phosphoethanolamine(out)</text>
        <dbReference type="Rhea" id="RHEA:38895"/>
        <dbReference type="ChEBI" id="CHEBI:64612"/>
    </reaction>
</comment>
<evidence type="ECO:0000313" key="15">
    <source>
        <dbReference type="Proteomes" id="UP000235786"/>
    </source>
</evidence>
<keyword evidence="9" id="KW-0472">Membrane</keyword>
<evidence type="ECO:0000256" key="10">
    <source>
        <dbReference type="ARBA" id="ARBA00024479"/>
    </source>
</evidence>
<feature type="region of interest" description="Disordered" evidence="13">
    <location>
        <begin position="438"/>
        <end position="481"/>
    </location>
</feature>
<feature type="compositionally biased region" description="Low complexity" evidence="13">
    <location>
        <begin position="1744"/>
        <end position="1760"/>
    </location>
</feature>
<feature type="compositionally biased region" description="Polar residues" evidence="13">
    <location>
        <begin position="458"/>
        <end position="472"/>
    </location>
</feature>
<accession>A0A2J6S3K5</accession>
<feature type="compositionally biased region" description="Polar residues" evidence="13">
    <location>
        <begin position="340"/>
        <end position="353"/>
    </location>
</feature>
<feature type="compositionally biased region" description="Low complexity" evidence="13">
    <location>
        <begin position="645"/>
        <end position="660"/>
    </location>
</feature>
<feature type="compositionally biased region" description="Low complexity" evidence="13">
    <location>
        <begin position="385"/>
        <end position="395"/>
    </location>
</feature>
<comment type="catalytic activity">
    <reaction evidence="10">
        <text>a 1,2-diacyl-sn-glycero-3-phospho-L-serine(in) = a 1,2-diacyl-sn-glycero-3-phospho-L-serine(out)</text>
        <dbReference type="Rhea" id="RHEA:38663"/>
        <dbReference type="ChEBI" id="CHEBI:57262"/>
    </reaction>
</comment>
<feature type="region of interest" description="Disordered" evidence="13">
    <location>
        <begin position="598"/>
        <end position="622"/>
    </location>
</feature>
<comment type="subcellular location">
    <subcellularLocation>
        <location evidence="1">Endoplasmic reticulum membrane</location>
        <topology evidence="1">Peripheral membrane protein</topology>
    </subcellularLocation>
    <subcellularLocation>
        <location evidence="2">Preautophagosomal structure membrane</location>
        <topology evidence="2">Peripheral membrane protein</topology>
    </subcellularLocation>
</comment>
<evidence type="ECO:0000256" key="12">
    <source>
        <dbReference type="ARBA" id="ARBA00024631"/>
    </source>
</evidence>
<dbReference type="GO" id="GO:0000045">
    <property type="term" value="P:autophagosome assembly"/>
    <property type="evidence" value="ECO:0007669"/>
    <property type="project" value="TreeGrafter"/>
</dbReference>
<protein>
    <recommendedName>
        <fullName evidence="4">Autophagy-related protein 2</fullName>
    </recommendedName>
</protein>
<dbReference type="InterPro" id="IPR026849">
    <property type="entry name" value="ATG2"/>
</dbReference>
<dbReference type="Pfam" id="PF13329">
    <property type="entry name" value="ATG2_CAD"/>
    <property type="match status" value="1"/>
</dbReference>
<feature type="compositionally biased region" description="Low complexity" evidence="13">
    <location>
        <begin position="366"/>
        <end position="375"/>
    </location>
</feature>
<feature type="compositionally biased region" description="Acidic residues" evidence="13">
    <location>
        <begin position="550"/>
        <end position="569"/>
    </location>
</feature>
<feature type="region of interest" description="Disordered" evidence="13">
    <location>
        <begin position="1742"/>
        <end position="1771"/>
    </location>
</feature>
<dbReference type="OrthoDB" id="18982at2759"/>
<dbReference type="GO" id="GO:0061709">
    <property type="term" value="P:reticulophagy"/>
    <property type="evidence" value="ECO:0007669"/>
    <property type="project" value="TreeGrafter"/>
</dbReference>
<evidence type="ECO:0000256" key="9">
    <source>
        <dbReference type="ARBA" id="ARBA00023136"/>
    </source>
</evidence>
<evidence type="ECO:0000256" key="13">
    <source>
        <dbReference type="SAM" id="MobiDB-lite"/>
    </source>
</evidence>
<organism evidence="14 15">
    <name type="scientific">Hyaloscypha variabilis (strain UAMH 11265 / GT02V1 / F)</name>
    <name type="common">Meliniomyces variabilis</name>
    <dbReference type="NCBI Taxonomy" id="1149755"/>
    <lineage>
        <taxon>Eukaryota</taxon>
        <taxon>Fungi</taxon>
        <taxon>Dikarya</taxon>
        <taxon>Ascomycota</taxon>
        <taxon>Pezizomycotina</taxon>
        <taxon>Leotiomycetes</taxon>
        <taxon>Helotiales</taxon>
        <taxon>Hyaloscyphaceae</taxon>
        <taxon>Hyaloscypha</taxon>
        <taxon>Hyaloscypha variabilis</taxon>
    </lineage>
</organism>
<dbReference type="GO" id="GO:0032266">
    <property type="term" value="F:phosphatidylinositol-3-phosphate binding"/>
    <property type="evidence" value="ECO:0007669"/>
    <property type="project" value="TreeGrafter"/>
</dbReference>
<dbReference type="GO" id="GO:0005789">
    <property type="term" value="C:endoplasmic reticulum membrane"/>
    <property type="evidence" value="ECO:0007669"/>
    <property type="project" value="UniProtKB-SubCell"/>
</dbReference>
<evidence type="ECO:0000256" key="7">
    <source>
        <dbReference type="ARBA" id="ARBA00023006"/>
    </source>
</evidence>
<keyword evidence="8" id="KW-0445">Lipid transport</keyword>
<feature type="region of interest" description="Disordered" evidence="13">
    <location>
        <begin position="638"/>
        <end position="693"/>
    </location>
</feature>
<keyword evidence="6" id="KW-0256">Endoplasmic reticulum</keyword>
<evidence type="ECO:0000256" key="2">
    <source>
        <dbReference type="ARBA" id="ARBA00004623"/>
    </source>
</evidence>
<dbReference type="PANTHER" id="PTHR13190">
    <property type="entry name" value="AUTOPHAGY-RELATED 2, ISOFORM A"/>
    <property type="match status" value="1"/>
</dbReference>
<feature type="compositionally biased region" description="Low complexity" evidence="13">
    <location>
        <begin position="606"/>
        <end position="617"/>
    </location>
</feature>
<keyword evidence="15" id="KW-1185">Reference proteome</keyword>
<evidence type="ECO:0000256" key="6">
    <source>
        <dbReference type="ARBA" id="ARBA00022824"/>
    </source>
</evidence>
<feature type="compositionally biased region" description="Polar residues" evidence="13">
    <location>
        <begin position="731"/>
        <end position="747"/>
    </location>
</feature>
<feature type="compositionally biased region" description="Basic and acidic residues" evidence="13">
    <location>
        <begin position="354"/>
        <end position="365"/>
    </location>
</feature>
<proteinExistence type="inferred from homology"/>
<feature type="region of interest" description="Disordered" evidence="13">
    <location>
        <begin position="512"/>
        <end position="570"/>
    </location>
</feature>
<evidence type="ECO:0000256" key="5">
    <source>
        <dbReference type="ARBA" id="ARBA00022448"/>
    </source>
</evidence>
<dbReference type="GO" id="GO:0061723">
    <property type="term" value="P:glycophagy"/>
    <property type="evidence" value="ECO:0007669"/>
    <property type="project" value="TreeGrafter"/>
</dbReference>
<evidence type="ECO:0000256" key="4">
    <source>
        <dbReference type="ARBA" id="ARBA00018070"/>
    </source>
</evidence>
<dbReference type="GO" id="GO:0000422">
    <property type="term" value="P:autophagy of mitochondrion"/>
    <property type="evidence" value="ECO:0007669"/>
    <property type="project" value="TreeGrafter"/>
</dbReference>
<evidence type="ECO:0000256" key="8">
    <source>
        <dbReference type="ARBA" id="ARBA00023055"/>
    </source>
</evidence>
<evidence type="ECO:0000256" key="11">
    <source>
        <dbReference type="ARBA" id="ARBA00024615"/>
    </source>
</evidence>
<keyword evidence="5" id="KW-0813">Transport</keyword>
<name>A0A2J6S3K5_HYAVF</name>
<feature type="region of interest" description="Disordered" evidence="13">
    <location>
        <begin position="271"/>
        <end position="292"/>
    </location>
</feature>
<gene>
    <name evidence="14" type="ORF">L207DRAFT_254679</name>
</gene>
<evidence type="ECO:0000256" key="3">
    <source>
        <dbReference type="ARBA" id="ARBA00009714"/>
    </source>
</evidence>
<dbReference type="GO" id="GO:0043495">
    <property type="term" value="F:protein-membrane adaptor activity"/>
    <property type="evidence" value="ECO:0007669"/>
    <property type="project" value="TreeGrafter"/>
</dbReference>
<dbReference type="GO" id="GO:0006869">
    <property type="term" value="P:lipid transport"/>
    <property type="evidence" value="ECO:0007669"/>
    <property type="project" value="UniProtKB-KW"/>
</dbReference>
<dbReference type="PANTHER" id="PTHR13190:SF1">
    <property type="entry name" value="AUTOPHAGY-RELATED 2, ISOFORM A"/>
    <property type="match status" value="1"/>
</dbReference>
<reference evidence="14 15" key="1">
    <citation type="submission" date="2016-04" db="EMBL/GenBank/DDBJ databases">
        <title>A degradative enzymes factory behind the ericoid mycorrhizal symbiosis.</title>
        <authorList>
            <consortium name="DOE Joint Genome Institute"/>
            <person name="Martino E."/>
            <person name="Morin E."/>
            <person name="Grelet G."/>
            <person name="Kuo A."/>
            <person name="Kohler A."/>
            <person name="Daghino S."/>
            <person name="Barry K."/>
            <person name="Choi C."/>
            <person name="Cichocki N."/>
            <person name="Clum A."/>
            <person name="Copeland A."/>
            <person name="Hainaut M."/>
            <person name="Haridas S."/>
            <person name="Labutti K."/>
            <person name="Lindquist E."/>
            <person name="Lipzen A."/>
            <person name="Khouja H.-R."/>
            <person name="Murat C."/>
            <person name="Ohm R."/>
            <person name="Olson A."/>
            <person name="Spatafora J."/>
            <person name="Veneault-Fourrey C."/>
            <person name="Henrissat B."/>
            <person name="Grigoriev I."/>
            <person name="Martin F."/>
            <person name="Perotto S."/>
        </authorList>
    </citation>
    <scope>NUCLEOTIDE SEQUENCE [LARGE SCALE GENOMIC DNA]</scope>
    <source>
        <strain evidence="14 15">F</strain>
    </source>
</reference>
<comment type="catalytic activity">
    <reaction evidence="12">
        <text>a 1,2-diacyl-sn-glycero-3-phosphocholine(in) = a 1,2-diacyl-sn-glycero-3-phosphocholine(out)</text>
        <dbReference type="Rhea" id="RHEA:38571"/>
        <dbReference type="ChEBI" id="CHEBI:57643"/>
    </reaction>
</comment>
<feature type="compositionally biased region" description="Basic and acidic residues" evidence="13">
    <location>
        <begin position="283"/>
        <end position="292"/>
    </location>
</feature>
<dbReference type="Proteomes" id="UP000235786">
    <property type="component" value="Unassembled WGS sequence"/>
</dbReference>
<dbReference type="GO" id="GO:0034045">
    <property type="term" value="C:phagophore assembly site membrane"/>
    <property type="evidence" value="ECO:0007669"/>
    <property type="project" value="UniProtKB-SubCell"/>
</dbReference>
<feature type="compositionally biased region" description="Basic and acidic residues" evidence="13">
    <location>
        <begin position="138"/>
        <end position="148"/>
    </location>
</feature>
<feature type="region of interest" description="Disordered" evidence="13">
    <location>
        <begin position="107"/>
        <end position="155"/>
    </location>
</feature>
<dbReference type="GO" id="GO:0061908">
    <property type="term" value="C:phagophore"/>
    <property type="evidence" value="ECO:0007669"/>
    <property type="project" value="TreeGrafter"/>
</dbReference>
<evidence type="ECO:0000256" key="1">
    <source>
        <dbReference type="ARBA" id="ARBA00004406"/>
    </source>
</evidence>
<dbReference type="STRING" id="1149755.A0A2J6S3K5"/>
<feature type="region of interest" description="Disordered" evidence="13">
    <location>
        <begin position="320"/>
        <end position="418"/>
    </location>
</feature>
<feature type="compositionally biased region" description="Low complexity" evidence="13">
    <location>
        <begin position="678"/>
        <end position="690"/>
    </location>
</feature>